<dbReference type="EMBL" id="BOOF01000052">
    <property type="protein sequence ID" value="GIH66317.1"/>
    <property type="molecule type" value="Genomic_DNA"/>
</dbReference>
<keyword evidence="5" id="KW-1185">Reference proteome</keyword>
<feature type="transmembrane region" description="Helical" evidence="2">
    <location>
        <begin position="52"/>
        <end position="71"/>
    </location>
</feature>
<accession>A0ABQ4GY25</accession>
<dbReference type="CDD" id="cd06577">
    <property type="entry name" value="PASTA_pknB"/>
    <property type="match status" value="1"/>
</dbReference>
<comment type="caution">
    <text evidence="4">The sequence shown here is derived from an EMBL/GenBank/DDBJ whole genome shotgun (WGS) entry which is preliminary data.</text>
</comment>
<dbReference type="InterPro" id="IPR005543">
    <property type="entry name" value="PASTA_dom"/>
</dbReference>
<gene>
    <name evidence="4" type="ORF">Msi02_71340</name>
</gene>
<feature type="compositionally biased region" description="Pro residues" evidence="1">
    <location>
        <begin position="8"/>
        <end position="30"/>
    </location>
</feature>
<reference evidence="4 5" key="1">
    <citation type="submission" date="2021-01" db="EMBL/GenBank/DDBJ databases">
        <title>Whole genome shotgun sequence of Microbispora siamensis NBRC 104113.</title>
        <authorList>
            <person name="Komaki H."/>
            <person name="Tamura T."/>
        </authorList>
    </citation>
    <scope>NUCLEOTIDE SEQUENCE [LARGE SCALE GENOMIC DNA]</scope>
    <source>
        <strain evidence="4 5">NBRC 104113</strain>
    </source>
</reference>
<name>A0ABQ4GY25_9ACTN</name>
<dbReference type="Pfam" id="PF03793">
    <property type="entry name" value="PASTA"/>
    <property type="match status" value="1"/>
</dbReference>
<feature type="domain" description="PASTA" evidence="3">
    <location>
        <begin position="151"/>
        <end position="222"/>
    </location>
</feature>
<dbReference type="Gene3D" id="3.30.10.20">
    <property type="match status" value="1"/>
</dbReference>
<evidence type="ECO:0000256" key="2">
    <source>
        <dbReference type="SAM" id="Phobius"/>
    </source>
</evidence>
<organism evidence="4 5">
    <name type="scientific">Microbispora siamensis</name>
    <dbReference type="NCBI Taxonomy" id="564413"/>
    <lineage>
        <taxon>Bacteria</taxon>
        <taxon>Bacillati</taxon>
        <taxon>Actinomycetota</taxon>
        <taxon>Actinomycetes</taxon>
        <taxon>Streptosporangiales</taxon>
        <taxon>Streptosporangiaceae</taxon>
        <taxon>Microbispora</taxon>
    </lineage>
</organism>
<evidence type="ECO:0000313" key="4">
    <source>
        <dbReference type="EMBL" id="GIH66317.1"/>
    </source>
</evidence>
<feature type="region of interest" description="Disordered" evidence="1">
    <location>
        <begin position="75"/>
        <end position="152"/>
    </location>
</feature>
<keyword evidence="2" id="KW-0812">Transmembrane</keyword>
<feature type="region of interest" description="Disordered" evidence="1">
    <location>
        <begin position="1"/>
        <end position="51"/>
    </location>
</feature>
<evidence type="ECO:0000313" key="5">
    <source>
        <dbReference type="Proteomes" id="UP000660454"/>
    </source>
</evidence>
<keyword evidence="2" id="KW-1133">Transmembrane helix</keyword>
<evidence type="ECO:0000259" key="3">
    <source>
        <dbReference type="PROSITE" id="PS51178"/>
    </source>
</evidence>
<proteinExistence type="predicted"/>
<dbReference type="PROSITE" id="PS51178">
    <property type="entry name" value="PASTA"/>
    <property type="match status" value="1"/>
</dbReference>
<sequence>MAYQQGPPGQPPYGPPPGQPPYPPQPPGPPGYGYQYQPPPPPPPPRRKQNPVLWVGLGVGFFVLVLIGAVVKPPTTPQRTALHPAPSLTIPTTAETTPTEPSEEPTEERTEQPVADEPTKAATQAPAEQPTEQPAERPTEQAAKQAAKPPAAGKAVLPDVVGMNLQAAQDTMQAAGFYVLDDQDDTGQHRLQVFDRNWVVTRQEPAAGTKVPTDTLVVLWAKKYGE</sequence>
<evidence type="ECO:0000256" key="1">
    <source>
        <dbReference type="SAM" id="MobiDB-lite"/>
    </source>
</evidence>
<dbReference type="Proteomes" id="UP000660454">
    <property type="component" value="Unassembled WGS sequence"/>
</dbReference>
<keyword evidence="2" id="KW-0472">Membrane</keyword>
<feature type="compositionally biased region" description="Low complexity" evidence="1">
    <location>
        <begin position="141"/>
        <end position="152"/>
    </location>
</feature>
<protein>
    <recommendedName>
        <fullName evidence="3">PASTA domain-containing protein</fullName>
    </recommendedName>
</protein>
<feature type="compositionally biased region" description="Low complexity" evidence="1">
    <location>
        <begin position="89"/>
        <end position="100"/>
    </location>
</feature>